<protein>
    <recommendedName>
        <fullName evidence="1">Baseplate wedge protein gp6-like N-terminal helical domain-containing protein</fullName>
    </recommendedName>
</protein>
<gene>
    <name evidence="2" type="ORF">METZ01_LOCUS467402</name>
</gene>
<name>A0A383B5A5_9ZZZZ</name>
<accession>A0A383B5A5</accession>
<dbReference type="Pfam" id="PF21379">
    <property type="entry name" value="Gp6-like_1st"/>
    <property type="match status" value="1"/>
</dbReference>
<evidence type="ECO:0000313" key="2">
    <source>
        <dbReference type="EMBL" id="SVE14548.1"/>
    </source>
</evidence>
<dbReference type="AlphaFoldDB" id="A0A383B5A5"/>
<dbReference type="InterPro" id="IPR049026">
    <property type="entry name" value="Gp6-like_N"/>
</dbReference>
<feature type="domain" description="Baseplate wedge protein gp6-like N-terminal helical" evidence="1">
    <location>
        <begin position="15"/>
        <end position="87"/>
    </location>
</feature>
<proteinExistence type="predicted"/>
<organism evidence="2">
    <name type="scientific">marine metagenome</name>
    <dbReference type="NCBI Taxonomy" id="408172"/>
    <lineage>
        <taxon>unclassified sequences</taxon>
        <taxon>metagenomes</taxon>
        <taxon>ecological metagenomes</taxon>
    </lineage>
</organism>
<sequence length="186" mass="20485">MATNSSQINATDLDFEAISANIKTYLKGQQKFKDYDFEGSNLKVLIDMLAYAGHIGGLNTNIAASELFLDSAQIRKNVVSRAKDLGFVPASEKASAAQIEVQMINIRNADQTIPTANDMTMPRGHNFQTVYDGVSYNFVNSSTEVPTRDNTTFTYPTVDLVQGQYITDSFIFDGQVKNSKFVLSNA</sequence>
<feature type="non-terminal residue" evidence="2">
    <location>
        <position position="186"/>
    </location>
</feature>
<evidence type="ECO:0000259" key="1">
    <source>
        <dbReference type="Pfam" id="PF21379"/>
    </source>
</evidence>
<dbReference type="EMBL" id="UINC01197191">
    <property type="protein sequence ID" value="SVE14548.1"/>
    <property type="molecule type" value="Genomic_DNA"/>
</dbReference>
<reference evidence="2" key="1">
    <citation type="submission" date="2018-05" db="EMBL/GenBank/DDBJ databases">
        <authorList>
            <person name="Lanie J.A."/>
            <person name="Ng W.-L."/>
            <person name="Kazmierczak K.M."/>
            <person name="Andrzejewski T.M."/>
            <person name="Davidsen T.M."/>
            <person name="Wayne K.J."/>
            <person name="Tettelin H."/>
            <person name="Glass J.I."/>
            <person name="Rusch D."/>
            <person name="Podicherti R."/>
            <person name="Tsui H.-C.T."/>
            <person name="Winkler M.E."/>
        </authorList>
    </citation>
    <scope>NUCLEOTIDE SEQUENCE</scope>
</reference>